<comment type="caution">
    <text evidence="4">The sequence shown here is derived from an EMBL/GenBank/DDBJ whole genome shotgun (WGS) entry which is preliminary data.</text>
</comment>
<evidence type="ECO:0000313" key="5">
    <source>
        <dbReference type="Proteomes" id="UP000192247"/>
    </source>
</evidence>
<evidence type="ECO:0000313" key="4">
    <source>
        <dbReference type="EMBL" id="OQR74838.1"/>
    </source>
</evidence>
<dbReference type="EMBL" id="MNPL01007281">
    <property type="protein sequence ID" value="OQR74838.1"/>
    <property type="molecule type" value="Genomic_DNA"/>
</dbReference>
<evidence type="ECO:0000256" key="1">
    <source>
        <dbReference type="ARBA" id="ARBA00022460"/>
    </source>
</evidence>
<evidence type="ECO:0008006" key="6">
    <source>
        <dbReference type="Google" id="ProtNLM"/>
    </source>
</evidence>
<proteinExistence type="predicted"/>
<dbReference type="OrthoDB" id="7401287at2759"/>
<reference evidence="4 5" key="1">
    <citation type="journal article" date="2017" name="Gigascience">
        <title>Draft genome of the honey bee ectoparasitic mite, Tropilaelaps mercedesae, is shaped by the parasitic life history.</title>
        <authorList>
            <person name="Dong X."/>
            <person name="Armstrong S.D."/>
            <person name="Xia D."/>
            <person name="Makepeace B.L."/>
            <person name="Darby A.C."/>
            <person name="Kadowaki T."/>
        </authorList>
    </citation>
    <scope>NUCLEOTIDE SEQUENCE [LARGE SCALE GENOMIC DNA]</scope>
    <source>
        <strain evidence="4">Wuxi-XJTLU</strain>
    </source>
</reference>
<gene>
    <name evidence="4" type="ORF">BIW11_08814</name>
</gene>
<dbReference type="Proteomes" id="UP000192247">
    <property type="component" value="Unassembled WGS sequence"/>
</dbReference>
<dbReference type="GO" id="GO:0042302">
    <property type="term" value="F:structural constituent of cuticle"/>
    <property type="evidence" value="ECO:0007669"/>
    <property type="project" value="UniProtKB-UniRule"/>
</dbReference>
<protein>
    <recommendedName>
        <fullName evidence="6">Cuticle protein 10.9-like</fullName>
    </recommendedName>
</protein>
<name>A0A1V9XNA8_9ACAR</name>
<evidence type="ECO:0000256" key="3">
    <source>
        <dbReference type="SAM" id="MobiDB-lite"/>
    </source>
</evidence>
<dbReference type="PROSITE" id="PS51155">
    <property type="entry name" value="CHIT_BIND_RR_2"/>
    <property type="match status" value="1"/>
</dbReference>
<dbReference type="PROSITE" id="PS00233">
    <property type="entry name" value="CHIT_BIND_RR_1"/>
    <property type="match status" value="1"/>
</dbReference>
<feature type="region of interest" description="Disordered" evidence="3">
    <location>
        <begin position="333"/>
        <end position="352"/>
    </location>
</feature>
<evidence type="ECO:0000256" key="2">
    <source>
        <dbReference type="PROSITE-ProRule" id="PRU00497"/>
    </source>
</evidence>
<dbReference type="InterPro" id="IPR000618">
    <property type="entry name" value="Insect_cuticle"/>
</dbReference>
<keyword evidence="1 2" id="KW-0193">Cuticle</keyword>
<accession>A0A1V9XNA8</accession>
<dbReference type="InterPro" id="IPR031311">
    <property type="entry name" value="CHIT_BIND_RR_consensus"/>
</dbReference>
<dbReference type="InParanoid" id="A0A1V9XNA8"/>
<organism evidence="4 5">
    <name type="scientific">Tropilaelaps mercedesae</name>
    <dbReference type="NCBI Taxonomy" id="418985"/>
    <lineage>
        <taxon>Eukaryota</taxon>
        <taxon>Metazoa</taxon>
        <taxon>Ecdysozoa</taxon>
        <taxon>Arthropoda</taxon>
        <taxon>Chelicerata</taxon>
        <taxon>Arachnida</taxon>
        <taxon>Acari</taxon>
        <taxon>Parasitiformes</taxon>
        <taxon>Mesostigmata</taxon>
        <taxon>Gamasina</taxon>
        <taxon>Dermanyssoidea</taxon>
        <taxon>Laelapidae</taxon>
        <taxon>Tropilaelaps</taxon>
    </lineage>
</organism>
<dbReference type="AlphaFoldDB" id="A0A1V9XNA8"/>
<dbReference type="Pfam" id="PF00379">
    <property type="entry name" value="Chitin_bind_4"/>
    <property type="match status" value="1"/>
</dbReference>
<keyword evidence="5" id="KW-1185">Reference proteome</keyword>
<sequence length="734" mass="80099">MDTYQRTGYIKPLSCATARNRLTRITTNRKGYYPVACETAAMRFNTKNSDMFKLLAIGVCLVGTVVGRAGGGQGKTSVQSDKTPATEQITSENKAVTQTVQVPVVAEARLKKVDVPLSASASAGTPTPPVPPVTLNEIVVSRSAPQLVPISYEFSYGTPSHSHVQNKHPDGMIKGRYVIHAPDGQHRTVDYVADKGGFRAGIATNEPGTETVLKGASKIVSSAMSGVDAALKFGSRHHVKSLEKVKQVQLPAEVVPSPQSTSASQTIHHVQVEDHAQLQQPVTQVQMSTVGFSPQFSPLRIVDIQPLPASFGRFERFEHSPPPPNVEVIPAQSQAPSHLHPAPTMSTSHSARQPLEPLPPSVGDNTVASVLKTVTLNPPVPAANLLNPPLQYASSAQIVPHSVSRFEAIPAQVGLLHRPLVHTVSEVSQAVPPQLLSPGSPHFLPQINVQFSHVGAQRLNRITQPSSPALQHPSRVDIIRPTVVHANTMPLQPVQQFLPPIPVQTQQIGPVQTLSKNIVRFQPIQPTKDAQIFEIKTRVVPEGGSPPPMALPPSSTENFVILPQHNSRHFLSQPKPPPGSSTVKIDEFASSHQRLRHSEHILKNLPPPVNRPQPPPGPRRFPEPIIFLAIPPSTSSSAYAQRLTRLRRGFSENENTHKLFRSTPAESEHEIAVDRFFSNIKQHHLDEVKMVKKHEDQLQMLASRVKPFFRVRQVSSALQPRMSTPTSDILGLLR</sequence>